<proteinExistence type="predicted"/>
<keyword evidence="1" id="KW-1133">Transmembrane helix</keyword>
<reference evidence="2 3" key="1">
    <citation type="submission" date="2018-03" db="EMBL/GenBank/DDBJ databases">
        <title>Comparative analysis of microorganisms from saline springs in Andes Mountain Range, Colombia.</title>
        <authorList>
            <person name="Rubin E."/>
        </authorList>
    </citation>
    <scope>NUCLEOTIDE SEQUENCE [LARGE SCALE GENOMIC DNA]</scope>
    <source>
        <strain evidence="2 3">CG 23</strain>
    </source>
</reference>
<sequence>MASTTSTPLGNLLRAGGRAGKPRKQILHPGSVGLLVGALTVIVGSMLPWVITPVGTINALAGPGWLTMCAGFIAVAGALIPRRWVALSHSFMAGGTAAFVAGWQLLRLVQVSEATDAWGQAMPGIGLVMTVGGAVILLTTGVRLVRTPAVAPSS</sequence>
<feature type="transmembrane region" description="Helical" evidence="1">
    <location>
        <begin position="87"/>
        <end position="106"/>
    </location>
</feature>
<evidence type="ECO:0000313" key="3">
    <source>
        <dbReference type="Proteomes" id="UP000239895"/>
    </source>
</evidence>
<gene>
    <name evidence="2" type="ORF">BCL65_10483</name>
</gene>
<keyword evidence="1" id="KW-0472">Membrane</keyword>
<comment type="caution">
    <text evidence="2">The sequence shown here is derived from an EMBL/GenBank/DDBJ whole genome shotgun (WGS) entry which is preliminary data.</text>
</comment>
<feature type="transmembrane region" description="Helical" evidence="1">
    <location>
        <begin position="31"/>
        <end position="51"/>
    </location>
</feature>
<evidence type="ECO:0000256" key="1">
    <source>
        <dbReference type="SAM" id="Phobius"/>
    </source>
</evidence>
<evidence type="ECO:0000313" key="2">
    <source>
        <dbReference type="EMBL" id="PRZ07641.1"/>
    </source>
</evidence>
<feature type="transmembrane region" description="Helical" evidence="1">
    <location>
        <begin position="57"/>
        <end position="80"/>
    </location>
</feature>
<protein>
    <recommendedName>
        <fullName evidence="4">SPW repeat-containing protein</fullName>
    </recommendedName>
</protein>
<keyword evidence="3" id="KW-1185">Reference proteome</keyword>
<dbReference type="EMBL" id="PVTX01000004">
    <property type="protein sequence ID" value="PRZ07641.1"/>
    <property type="molecule type" value="Genomic_DNA"/>
</dbReference>
<feature type="transmembrane region" description="Helical" evidence="1">
    <location>
        <begin position="118"/>
        <end position="138"/>
    </location>
</feature>
<name>A0ABX5EER2_9MICO</name>
<evidence type="ECO:0008006" key="4">
    <source>
        <dbReference type="Google" id="ProtNLM"/>
    </source>
</evidence>
<dbReference type="RefSeq" id="WP_243400868.1">
    <property type="nucleotide sequence ID" value="NZ_PVTX01000004.1"/>
</dbReference>
<keyword evidence="1" id="KW-0812">Transmembrane</keyword>
<accession>A0ABX5EER2</accession>
<dbReference type="Proteomes" id="UP000239895">
    <property type="component" value="Unassembled WGS sequence"/>
</dbReference>
<organism evidence="2 3">
    <name type="scientific">Isoptericola halotolerans</name>
    <dbReference type="NCBI Taxonomy" id="300560"/>
    <lineage>
        <taxon>Bacteria</taxon>
        <taxon>Bacillati</taxon>
        <taxon>Actinomycetota</taxon>
        <taxon>Actinomycetes</taxon>
        <taxon>Micrococcales</taxon>
        <taxon>Promicromonosporaceae</taxon>
        <taxon>Isoptericola</taxon>
    </lineage>
</organism>